<proteinExistence type="predicted"/>
<organism evidence="1">
    <name type="scientific">Ixodes ricinus</name>
    <name type="common">Common tick</name>
    <name type="synonym">Acarus ricinus</name>
    <dbReference type="NCBI Taxonomy" id="34613"/>
    <lineage>
        <taxon>Eukaryota</taxon>
        <taxon>Metazoa</taxon>
        <taxon>Ecdysozoa</taxon>
        <taxon>Arthropoda</taxon>
        <taxon>Chelicerata</taxon>
        <taxon>Arachnida</taxon>
        <taxon>Acari</taxon>
        <taxon>Parasitiformes</taxon>
        <taxon>Ixodida</taxon>
        <taxon>Ixodoidea</taxon>
        <taxon>Ixodidae</taxon>
        <taxon>Ixodinae</taxon>
        <taxon>Ixodes</taxon>
    </lineage>
</organism>
<dbReference type="EMBL" id="GIFC01000380">
    <property type="protein sequence ID" value="MXU82463.1"/>
    <property type="molecule type" value="Transcribed_RNA"/>
</dbReference>
<sequence length="69" mass="8085">MALLQTWRRLCLYFCVLCICKICSSFRRLCIGGYPVLSKLKLCWGEKCAALCATFLFLSKFIFLYTRKE</sequence>
<reference evidence="1" key="1">
    <citation type="submission" date="2019-12" db="EMBL/GenBank/DDBJ databases">
        <title>An insight into the sialome of adult female Ixodes ricinus ticks feeding for 6 days.</title>
        <authorList>
            <person name="Perner J."/>
            <person name="Ribeiro J.M.C."/>
        </authorList>
    </citation>
    <scope>NUCLEOTIDE SEQUENCE</scope>
    <source>
        <strain evidence="1">Semi-engorged</strain>
        <tissue evidence="1">Salivary glands</tissue>
    </source>
</reference>
<name>A0A6B0U8W0_IXORI</name>
<protein>
    <submittedName>
        <fullName evidence="1">Putative secreted protein</fullName>
    </submittedName>
</protein>
<evidence type="ECO:0000313" key="1">
    <source>
        <dbReference type="EMBL" id="MXU82463.1"/>
    </source>
</evidence>
<accession>A0A6B0U8W0</accession>
<dbReference type="AlphaFoldDB" id="A0A6B0U8W0"/>